<sequence>MKTNMLVLILLSANFMQFAQKEKAKEETKSIPEQKTFETSHQGLFGGKTINYKATAKETYLTNTEGDSIATFWSVAYTKTPMGDVGKRPVTFVFNGGPGSASMWLHMGFFGPKVVKVDSDAKQDDGAAPYNLVNNENGLLDLTDLVFIDPVGTGYSRVVGKGKDSDFYGLKEDVDSFAQFIRKWVTENERWFSPKYLAGESYGTTRAAYLGKALEGSGQNMALNGMILISQALDYAGSTSVHHNMTSYLTYLPSMAATAWYHKKAGQGKTLEHFVEECRKFTYDTYAPALYKGNLLSASEKETIAEKLRYFTGLDKKYILHSNLRVLMGRFQKKLLEDQGLAIGRLDGRFMGDEADKVSENPHLGDAASYQISSAYTAALNHYFASELKVKMDRPYITSGGGSGWRWRTVPDGQYWEPMPVNTAPHLGETMRRNPAMKVMVASGYYDLITPFFDAEFTFARNDIVTERVKMTYYEAGHMMYTHQPDFVKLSKDIRAFLTNN</sequence>
<dbReference type="Gene3D" id="3.40.50.1820">
    <property type="entry name" value="alpha/beta hydrolase"/>
    <property type="match status" value="1"/>
</dbReference>
<dbReference type="Pfam" id="PF00450">
    <property type="entry name" value="Peptidase_S10"/>
    <property type="match status" value="1"/>
</dbReference>
<keyword evidence="5" id="KW-0325">Glycoprotein</keyword>
<keyword evidence="7" id="KW-1185">Reference proteome</keyword>
<proteinExistence type="predicted"/>
<dbReference type="GO" id="GO:0006508">
    <property type="term" value="P:proteolysis"/>
    <property type="evidence" value="ECO:0007669"/>
    <property type="project" value="UniProtKB-KW"/>
</dbReference>
<dbReference type="EMBL" id="CP040710">
    <property type="protein sequence ID" value="QCX01907.1"/>
    <property type="molecule type" value="Genomic_DNA"/>
</dbReference>
<keyword evidence="2" id="KW-0645">Protease</keyword>
<evidence type="ECO:0000256" key="5">
    <source>
        <dbReference type="ARBA" id="ARBA00023180"/>
    </source>
</evidence>
<dbReference type="RefSeq" id="WP_138854244.1">
    <property type="nucleotide sequence ID" value="NZ_CP040710.1"/>
</dbReference>
<dbReference type="InterPro" id="IPR001563">
    <property type="entry name" value="Peptidase_S10"/>
</dbReference>
<evidence type="ECO:0000313" key="6">
    <source>
        <dbReference type="EMBL" id="QCX01907.1"/>
    </source>
</evidence>
<protein>
    <submittedName>
        <fullName evidence="6">Peptidase S10</fullName>
    </submittedName>
</protein>
<name>A0A5B7STN3_9FLAO</name>
<evidence type="ECO:0000313" key="7">
    <source>
        <dbReference type="Proteomes" id="UP000310017"/>
    </source>
</evidence>
<gene>
    <name evidence="6" type="ORF">FGM00_17965</name>
</gene>
<organism evidence="6 7">
    <name type="scientific">Aggregatimonas sangjinii</name>
    <dbReference type="NCBI Taxonomy" id="2583587"/>
    <lineage>
        <taxon>Bacteria</taxon>
        <taxon>Pseudomonadati</taxon>
        <taxon>Bacteroidota</taxon>
        <taxon>Flavobacteriia</taxon>
        <taxon>Flavobacteriales</taxon>
        <taxon>Flavobacteriaceae</taxon>
        <taxon>Aggregatimonas</taxon>
    </lineage>
</organism>
<dbReference type="KEGG" id="asag:FGM00_17965"/>
<dbReference type="AlphaFoldDB" id="A0A5B7STN3"/>
<evidence type="ECO:0000256" key="4">
    <source>
        <dbReference type="ARBA" id="ARBA00022801"/>
    </source>
</evidence>
<dbReference type="SUPFAM" id="SSF53474">
    <property type="entry name" value="alpha/beta-Hydrolases"/>
    <property type="match status" value="1"/>
</dbReference>
<reference evidence="6 7" key="1">
    <citation type="submission" date="2019-05" db="EMBL/GenBank/DDBJ databases">
        <title>Genome sequencing of F202Z8.</title>
        <authorList>
            <person name="Kwon Y.M."/>
        </authorList>
    </citation>
    <scope>NUCLEOTIDE SEQUENCE [LARGE SCALE GENOMIC DNA]</scope>
    <source>
        <strain evidence="6 7">F202Z8</strain>
    </source>
</reference>
<evidence type="ECO:0000256" key="3">
    <source>
        <dbReference type="ARBA" id="ARBA00022729"/>
    </source>
</evidence>
<evidence type="ECO:0000256" key="2">
    <source>
        <dbReference type="ARBA" id="ARBA00022670"/>
    </source>
</evidence>
<dbReference type="PANTHER" id="PTHR11802:SF3">
    <property type="entry name" value="RETINOID-INDUCIBLE SERINE CARBOXYPEPTIDASE"/>
    <property type="match status" value="1"/>
</dbReference>
<dbReference type="PANTHER" id="PTHR11802">
    <property type="entry name" value="SERINE PROTEASE FAMILY S10 SERINE CARBOXYPEPTIDASE"/>
    <property type="match status" value="1"/>
</dbReference>
<keyword evidence="3" id="KW-0732">Signal</keyword>
<dbReference type="OrthoDB" id="9770107at2"/>
<evidence type="ECO:0000256" key="1">
    <source>
        <dbReference type="ARBA" id="ARBA00022645"/>
    </source>
</evidence>
<accession>A0A5B7STN3</accession>
<keyword evidence="1" id="KW-0121">Carboxypeptidase</keyword>
<dbReference type="Proteomes" id="UP000310017">
    <property type="component" value="Chromosome"/>
</dbReference>
<keyword evidence="4" id="KW-0378">Hydrolase</keyword>
<dbReference type="GO" id="GO:0004185">
    <property type="term" value="F:serine-type carboxypeptidase activity"/>
    <property type="evidence" value="ECO:0007669"/>
    <property type="project" value="InterPro"/>
</dbReference>
<dbReference type="InterPro" id="IPR029058">
    <property type="entry name" value="AB_hydrolase_fold"/>
</dbReference>